<keyword evidence="5 7" id="KW-0378">Hydrolase</keyword>
<evidence type="ECO:0000259" key="9">
    <source>
        <dbReference type="PROSITE" id="PS50228"/>
    </source>
</evidence>
<keyword evidence="6 7" id="KW-0326">Glycosidase</keyword>
<keyword evidence="11" id="KW-1185">Reference proteome</keyword>
<dbReference type="GO" id="GO:0009827">
    <property type="term" value="P:plant-type cell wall modification"/>
    <property type="evidence" value="ECO:0000318"/>
    <property type="project" value="GO_Central"/>
</dbReference>
<dbReference type="STRING" id="4155.A0A022PTJ1"/>
<dbReference type="Pfam" id="PF21467">
    <property type="entry name" value="BetaGal_gal-bd"/>
    <property type="match status" value="1"/>
</dbReference>
<dbReference type="EMBL" id="KI632313">
    <property type="protein sequence ID" value="EYU18849.1"/>
    <property type="molecule type" value="Genomic_DNA"/>
</dbReference>
<dbReference type="InterPro" id="IPR043159">
    <property type="entry name" value="Lectin_gal-bd_sf"/>
</dbReference>
<dbReference type="Proteomes" id="UP000030748">
    <property type="component" value="Unassembled WGS sequence"/>
</dbReference>
<dbReference type="InterPro" id="IPR008979">
    <property type="entry name" value="Galactose-bd-like_sf"/>
</dbReference>
<dbReference type="Gene3D" id="2.60.120.740">
    <property type="match status" value="1"/>
</dbReference>
<dbReference type="SUPFAM" id="SSF49785">
    <property type="entry name" value="Galactose-binding domain-like"/>
    <property type="match status" value="2"/>
</dbReference>
<name>A0A022PTJ1_ERYGU</name>
<feature type="domain" description="SUEL-type lectin" evidence="9">
    <location>
        <begin position="700"/>
        <end position="786"/>
    </location>
</feature>
<evidence type="ECO:0000256" key="1">
    <source>
        <dbReference type="ARBA" id="ARBA00001412"/>
    </source>
</evidence>
<dbReference type="Gene3D" id="3.20.20.80">
    <property type="entry name" value="Glycosidases"/>
    <property type="match status" value="1"/>
</dbReference>
<dbReference type="GO" id="GO:0030246">
    <property type="term" value="F:carbohydrate binding"/>
    <property type="evidence" value="ECO:0007669"/>
    <property type="project" value="InterPro"/>
</dbReference>
<dbReference type="eggNOG" id="KOG0496">
    <property type="taxonomic scope" value="Eukaryota"/>
</dbReference>
<evidence type="ECO:0000256" key="7">
    <source>
        <dbReference type="RuleBase" id="RU000675"/>
    </source>
</evidence>
<dbReference type="CDD" id="cd22842">
    <property type="entry name" value="Gal_Rha_Lectin_BGal"/>
    <property type="match status" value="1"/>
</dbReference>
<dbReference type="InterPro" id="IPR048913">
    <property type="entry name" value="BetaGal_gal-bd"/>
</dbReference>
<reference evidence="10 11" key="1">
    <citation type="journal article" date="2013" name="Proc. Natl. Acad. Sci. U.S.A.">
        <title>Fine-scale variation in meiotic recombination in Mimulus inferred from population shotgun sequencing.</title>
        <authorList>
            <person name="Hellsten U."/>
            <person name="Wright K.M."/>
            <person name="Jenkins J."/>
            <person name="Shu S."/>
            <person name="Yuan Y."/>
            <person name="Wessler S.R."/>
            <person name="Schmutz J."/>
            <person name="Willis J.H."/>
            <person name="Rokhsar D.S."/>
        </authorList>
    </citation>
    <scope>NUCLEOTIDE SEQUENCE [LARGE SCALE GENOMIC DNA]</scope>
    <source>
        <strain evidence="11">cv. DUN x IM62</strain>
    </source>
</reference>
<dbReference type="Gene3D" id="2.60.120.260">
    <property type="entry name" value="Galactose-binding domain-like"/>
    <property type="match status" value="2"/>
</dbReference>
<evidence type="ECO:0000313" key="10">
    <source>
        <dbReference type="EMBL" id="EYU18849.1"/>
    </source>
</evidence>
<dbReference type="GO" id="GO:0005773">
    <property type="term" value="C:vacuole"/>
    <property type="evidence" value="ECO:0000318"/>
    <property type="project" value="GO_Central"/>
</dbReference>
<dbReference type="InterPro" id="IPR017853">
    <property type="entry name" value="GH"/>
</dbReference>
<dbReference type="FunFam" id="2.60.120.260:FF:000076">
    <property type="entry name" value="Beta-galactosidase"/>
    <property type="match status" value="1"/>
</dbReference>
<gene>
    <name evidence="10" type="ORF">MIMGU_mgv1a001605mg</name>
</gene>
<dbReference type="Pfam" id="PF17834">
    <property type="entry name" value="GHD"/>
    <property type="match status" value="1"/>
</dbReference>
<organism evidence="10 11">
    <name type="scientific">Erythranthe guttata</name>
    <name type="common">Yellow monkey flower</name>
    <name type="synonym">Mimulus guttatus</name>
    <dbReference type="NCBI Taxonomy" id="4155"/>
    <lineage>
        <taxon>Eukaryota</taxon>
        <taxon>Viridiplantae</taxon>
        <taxon>Streptophyta</taxon>
        <taxon>Embryophyta</taxon>
        <taxon>Tracheophyta</taxon>
        <taxon>Spermatophyta</taxon>
        <taxon>Magnoliopsida</taxon>
        <taxon>eudicotyledons</taxon>
        <taxon>Gunneridae</taxon>
        <taxon>Pentapetalae</taxon>
        <taxon>asterids</taxon>
        <taxon>lamiids</taxon>
        <taxon>Lamiales</taxon>
        <taxon>Phrymaceae</taxon>
        <taxon>Erythranthe</taxon>
    </lineage>
</organism>
<dbReference type="FunFam" id="3.20.20.80:FF:000006">
    <property type="entry name" value="Beta-galactosidase"/>
    <property type="match status" value="1"/>
</dbReference>
<protein>
    <recommendedName>
        <fullName evidence="3 7">Beta-galactosidase</fullName>
        <ecNumber evidence="3 7">3.2.1.23</ecNumber>
    </recommendedName>
</protein>
<keyword evidence="4" id="KW-0732">Signal</keyword>
<dbReference type="PRINTS" id="PR00742">
    <property type="entry name" value="GLHYDRLASE35"/>
</dbReference>
<dbReference type="PROSITE" id="PS50228">
    <property type="entry name" value="SUEL_LECTIN"/>
    <property type="match status" value="1"/>
</dbReference>
<sequence>MWPGLIKKSKEGGLDIIETYVFWDLHEPVRGQYNFTGRNDLVKFIKLIGKAGLYVHLRIGPYVCAEWNYGGFPLWLHFLPGIELRTNNDVFKSEMQRFTSRVVNLMKMNNLFASQGGPIILSQIENEYGNVESKYGDGAKPYIEWAAEMATSMETDVPWVMCQQDDAPYSMINTCNGFYCDKFTPNSPDKPKFFTELWSGWFSAWGLPVPYRPVEDVALAAARFFQNNGTLLNYYMYHGGTNFGRTSGGPFITTSYDYDSPMDEYGLPRQPKWGHLKDLHKAIKLCEYAMVETVGVTTSVGTNLETTVYQLESGACAAFLANLDTQSNAKIYFNGNYHDVPAWSVSILPDCKNVVYNTAKVNAITAFTKFVPRTTLNWSWSWFKEPVGISLTGDAFVQPSLAEQIGVTGDRSDFLWYSLRSLNLDANDPLVNEASTVQLHVDSVRHGLYAFVNGKLAGGGRSDSIGSRFATDVPLNNLKPGKNNIDLLCFTVGLSNYGAFFDQIPAGIQGPVQINGLSNGSSTIELSKVPWTYQIGLKGEQLGLSNGGSEYWVSEPAFPKNTPLTWYKTQFSAPAGNSPVAIDFTGMGKGQAWINGNGIGRYWPAYVSPPEGKCTDNCDYRGEYSQDKCLKGCGKPAQQQYHVPRSWLKPTGNTLVVLEEIGGDPTMISIATREIGLICGAVSESYPAPLDLWDSNYLTRVTKPTLLLECPYQSQVIKELQFVGYGNPQGKCGSFTQGQCRSNRATTVVNKYCMGKQKCSIEMTLENLGDPCPDIYKTLAVEAFCG</sequence>
<dbReference type="InterPro" id="IPR019801">
    <property type="entry name" value="Glyco_hydro_35_CS"/>
</dbReference>
<dbReference type="EC" id="3.2.1.23" evidence="3 7"/>
<dbReference type="GO" id="GO:0004565">
    <property type="term" value="F:beta-galactosidase activity"/>
    <property type="evidence" value="ECO:0000318"/>
    <property type="project" value="GO_Central"/>
</dbReference>
<comment type="similarity">
    <text evidence="2 8">Belongs to the glycosyl hydrolase 35 family.</text>
</comment>
<comment type="catalytic activity">
    <reaction evidence="1 7">
        <text>Hydrolysis of terminal non-reducing beta-D-galactose residues in beta-D-galactosides.</text>
        <dbReference type="EC" id="3.2.1.23"/>
    </reaction>
</comment>
<dbReference type="PROSITE" id="PS01182">
    <property type="entry name" value="GLYCOSYL_HYDROL_F35"/>
    <property type="match status" value="1"/>
</dbReference>
<dbReference type="SUPFAM" id="SSF51445">
    <property type="entry name" value="(Trans)glycosidases"/>
    <property type="match status" value="1"/>
</dbReference>
<dbReference type="FunFam" id="2.60.120.260:FF:000142">
    <property type="entry name" value="Beta-galactosidase"/>
    <property type="match status" value="1"/>
</dbReference>
<dbReference type="PhylomeDB" id="A0A022PTJ1"/>
<dbReference type="InterPro" id="IPR031330">
    <property type="entry name" value="Gly_Hdrlase_35_cat"/>
</dbReference>
<dbReference type="PANTHER" id="PTHR23421">
    <property type="entry name" value="BETA-GALACTOSIDASE RELATED"/>
    <property type="match status" value="1"/>
</dbReference>
<evidence type="ECO:0000256" key="3">
    <source>
        <dbReference type="ARBA" id="ARBA00012756"/>
    </source>
</evidence>
<evidence type="ECO:0000256" key="6">
    <source>
        <dbReference type="ARBA" id="ARBA00023295"/>
    </source>
</evidence>
<dbReference type="AlphaFoldDB" id="A0A022PTJ1"/>
<evidence type="ECO:0000256" key="8">
    <source>
        <dbReference type="RuleBase" id="RU003679"/>
    </source>
</evidence>
<dbReference type="GO" id="GO:0009505">
    <property type="term" value="C:plant-type cell wall"/>
    <property type="evidence" value="ECO:0000318"/>
    <property type="project" value="GO_Central"/>
</dbReference>
<evidence type="ECO:0000256" key="2">
    <source>
        <dbReference type="ARBA" id="ARBA00009809"/>
    </source>
</evidence>
<dbReference type="Pfam" id="PF02140">
    <property type="entry name" value="SUEL_Lectin"/>
    <property type="match status" value="1"/>
</dbReference>
<evidence type="ECO:0000256" key="5">
    <source>
        <dbReference type="ARBA" id="ARBA00022801"/>
    </source>
</evidence>
<dbReference type="InterPro" id="IPR001944">
    <property type="entry name" value="Glycoside_Hdrlase_35"/>
</dbReference>
<dbReference type="InterPro" id="IPR041392">
    <property type="entry name" value="GHD"/>
</dbReference>
<dbReference type="InterPro" id="IPR000922">
    <property type="entry name" value="Lectin_gal-bd_dom"/>
</dbReference>
<evidence type="ECO:0000256" key="4">
    <source>
        <dbReference type="ARBA" id="ARBA00022729"/>
    </source>
</evidence>
<dbReference type="GO" id="GO:0019388">
    <property type="term" value="P:galactose catabolic process"/>
    <property type="evidence" value="ECO:0000318"/>
    <property type="project" value="GO_Central"/>
</dbReference>
<accession>A0A022PTJ1</accession>
<evidence type="ECO:0000313" key="11">
    <source>
        <dbReference type="Proteomes" id="UP000030748"/>
    </source>
</evidence>
<dbReference type="Pfam" id="PF01301">
    <property type="entry name" value="Glyco_hydro_35"/>
    <property type="match status" value="1"/>
</dbReference>
<proteinExistence type="inferred from homology"/>